<accession>A0A822XEE4</accession>
<protein>
    <recommendedName>
        <fullName evidence="1">DUF7610 domain-containing protein</fullName>
    </recommendedName>
</protein>
<dbReference type="AlphaFoldDB" id="A0A822XEE4"/>
<proteinExistence type="predicted"/>
<keyword evidence="3" id="KW-1185">Reference proteome</keyword>
<dbReference type="Pfam" id="PF24583">
    <property type="entry name" value="DUF7610"/>
    <property type="match status" value="1"/>
</dbReference>
<organism evidence="2 3">
    <name type="scientific">Nelumbo nucifera</name>
    <name type="common">Sacred lotus</name>
    <dbReference type="NCBI Taxonomy" id="4432"/>
    <lineage>
        <taxon>Eukaryota</taxon>
        <taxon>Viridiplantae</taxon>
        <taxon>Streptophyta</taxon>
        <taxon>Embryophyta</taxon>
        <taxon>Tracheophyta</taxon>
        <taxon>Spermatophyta</taxon>
        <taxon>Magnoliopsida</taxon>
        <taxon>Proteales</taxon>
        <taxon>Nelumbonaceae</taxon>
        <taxon>Nelumbo</taxon>
    </lineage>
</organism>
<evidence type="ECO:0000259" key="1">
    <source>
        <dbReference type="Pfam" id="PF24583"/>
    </source>
</evidence>
<sequence>MAPKGYALLKRKLDELELELNDVIALSAETSCHQLLSEGFKGRFGFLRSLLAVEIKSQPQKPHHLHYIDQRLTQLEAAFQDWDNFRTSSGINYLGNASSCSCTESCLNDDGDSEILDMEIS</sequence>
<name>A0A822XEE4_NELNU</name>
<reference evidence="2 3" key="1">
    <citation type="journal article" date="2020" name="Mol. Biol. Evol.">
        <title>Distinct Expression and Methylation Patterns for Genes with Different Fates following a Single Whole-Genome Duplication in Flowering Plants.</title>
        <authorList>
            <person name="Shi T."/>
            <person name="Rahmani R.S."/>
            <person name="Gugger P.F."/>
            <person name="Wang M."/>
            <person name="Li H."/>
            <person name="Zhang Y."/>
            <person name="Li Z."/>
            <person name="Wang Q."/>
            <person name="Van de Peer Y."/>
            <person name="Marchal K."/>
            <person name="Chen J."/>
        </authorList>
    </citation>
    <scope>NUCLEOTIDE SEQUENCE [LARGE SCALE GENOMIC DNA]</scope>
    <source>
        <tissue evidence="2">Leaf</tissue>
    </source>
</reference>
<dbReference type="EMBL" id="DUZY01000001">
    <property type="protein sequence ID" value="DAD18557.1"/>
    <property type="molecule type" value="Genomic_DNA"/>
</dbReference>
<dbReference type="InterPro" id="IPR056029">
    <property type="entry name" value="DUF7610"/>
</dbReference>
<gene>
    <name evidence="2" type="ORF">HUJ06_020020</name>
</gene>
<feature type="domain" description="DUF7610" evidence="1">
    <location>
        <begin position="9"/>
        <end position="85"/>
    </location>
</feature>
<dbReference type="Proteomes" id="UP000607653">
    <property type="component" value="Unassembled WGS sequence"/>
</dbReference>
<comment type="caution">
    <text evidence="2">The sequence shown here is derived from an EMBL/GenBank/DDBJ whole genome shotgun (WGS) entry which is preliminary data.</text>
</comment>
<evidence type="ECO:0000313" key="3">
    <source>
        <dbReference type="Proteomes" id="UP000607653"/>
    </source>
</evidence>
<evidence type="ECO:0000313" key="2">
    <source>
        <dbReference type="EMBL" id="DAD18557.1"/>
    </source>
</evidence>